<keyword evidence="4" id="KW-1185">Reference proteome</keyword>
<evidence type="ECO:0000256" key="1">
    <source>
        <dbReference type="ARBA" id="ARBA00006865"/>
    </source>
</evidence>
<reference evidence="3 4" key="1">
    <citation type="submission" date="2019-06" db="EMBL/GenBank/DDBJ databases">
        <title>Sequencing the genomes of 1000 actinobacteria strains.</title>
        <authorList>
            <person name="Klenk H.-P."/>
        </authorList>
    </citation>
    <scope>NUCLEOTIDE SEQUENCE [LARGE SCALE GENOMIC DNA]</scope>
    <source>
        <strain evidence="3 4">DSM 24683</strain>
    </source>
</reference>
<proteinExistence type="inferred from homology"/>
<dbReference type="EMBL" id="VIVK01000001">
    <property type="protein sequence ID" value="TWD81264.1"/>
    <property type="molecule type" value="Genomic_DNA"/>
</dbReference>
<dbReference type="PANTHER" id="PTHR10963">
    <property type="entry name" value="GLYCOSYL HYDROLASE-RELATED"/>
    <property type="match status" value="1"/>
</dbReference>
<gene>
    <name evidence="3" type="ORF">FB561_2375</name>
</gene>
<organism evidence="3 4">
    <name type="scientific">Kribbella amoyensis</name>
    <dbReference type="NCBI Taxonomy" id="996641"/>
    <lineage>
        <taxon>Bacteria</taxon>
        <taxon>Bacillati</taxon>
        <taxon>Actinomycetota</taxon>
        <taxon>Actinomycetes</taxon>
        <taxon>Propionibacteriales</taxon>
        <taxon>Kribbellaceae</taxon>
        <taxon>Kribbella</taxon>
    </lineage>
</organism>
<comment type="similarity">
    <text evidence="1">Belongs to the glycosyl hydrolase 16 family.</text>
</comment>
<dbReference type="Gene3D" id="2.60.120.200">
    <property type="match status" value="1"/>
</dbReference>
<sequence length="272" mass="29224">MRTVRIRAVVAVAALALAAIGLFVVRPAGDAVAQTADDGTAATKYNWGTPLPGSDEFNYTGAPDASKWGVYGEGGDEGGAGSNCWPGHSGNGRRCASANTVTGEYLRQTGLENGDTAGLASKTDQKYGRWEVRARMAADSGASGDPYHPVLITWPQSDEWPAGAEYDFLEVNVGDSGAGAFLHYPNHQPKVQEHAEKAGVDLTQWHNYGFEWTADGLVGFIDGEEWFRFDQDCIQCAPGPMHLTIQLDNFFGAGGLRKAFFDVDWARIYAAP</sequence>
<dbReference type="AlphaFoldDB" id="A0A561BQX9"/>
<dbReference type="GO" id="GO:0004553">
    <property type="term" value="F:hydrolase activity, hydrolyzing O-glycosyl compounds"/>
    <property type="evidence" value="ECO:0007669"/>
    <property type="project" value="InterPro"/>
</dbReference>
<dbReference type="InterPro" id="IPR050546">
    <property type="entry name" value="Glycosyl_Hydrlase_16"/>
</dbReference>
<name>A0A561BQX9_9ACTN</name>
<dbReference type="Pfam" id="PF00722">
    <property type="entry name" value="Glyco_hydro_16"/>
    <property type="match status" value="1"/>
</dbReference>
<dbReference type="GO" id="GO:0005975">
    <property type="term" value="P:carbohydrate metabolic process"/>
    <property type="evidence" value="ECO:0007669"/>
    <property type="project" value="InterPro"/>
</dbReference>
<dbReference type="InterPro" id="IPR000757">
    <property type="entry name" value="Beta-glucanase-like"/>
</dbReference>
<dbReference type="CDD" id="cd00413">
    <property type="entry name" value="Glyco_hydrolase_16"/>
    <property type="match status" value="1"/>
</dbReference>
<evidence type="ECO:0000313" key="3">
    <source>
        <dbReference type="EMBL" id="TWD81264.1"/>
    </source>
</evidence>
<feature type="domain" description="GH16" evidence="2">
    <location>
        <begin position="44"/>
        <end position="272"/>
    </location>
</feature>
<protein>
    <submittedName>
        <fullName evidence="3">Glycosyl hydrolase family 16</fullName>
    </submittedName>
</protein>
<keyword evidence="3" id="KW-0378">Hydrolase</keyword>
<dbReference type="Proteomes" id="UP000318380">
    <property type="component" value="Unassembled WGS sequence"/>
</dbReference>
<accession>A0A561BQX9</accession>
<dbReference type="SUPFAM" id="SSF49899">
    <property type="entry name" value="Concanavalin A-like lectins/glucanases"/>
    <property type="match status" value="1"/>
</dbReference>
<dbReference type="RefSeq" id="WP_145805968.1">
    <property type="nucleotide sequence ID" value="NZ_VIVK01000001.1"/>
</dbReference>
<dbReference type="PROSITE" id="PS51762">
    <property type="entry name" value="GH16_2"/>
    <property type="match status" value="1"/>
</dbReference>
<evidence type="ECO:0000313" key="4">
    <source>
        <dbReference type="Proteomes" id="UP000318380"/>
    </source>
</evidence>
<dbReference type="OrthoDB" id="3250776at2"/>
<dbReference type="InterPro" id="IPR013320">
    <property type="entry name" value="ConA-like_dom_sf"/>
</dbReference>
<comment type="caution">
    <text evidence="3">The sequence shown here is derived from an EMBL/GenBank/DDBJ whole genome shotgun (WGS) entry which is preliminary data.</text>
</comment>
<dbReference type="PANTHER" id="PTHR10963:SF55">
    <property type="entry name" value="GLYCOSIDE HYDROLASE FAMILY 16 PROTEIN"/>
    <property type="match status" value="1"/>
</dbReference>
<evidence type="ECO:0000259" key="2">
    <source>
        <dbReference type="PROSITE" id="PS51762"/>
    </source>
</evidence>